<dbReference type="InterPro" id="IPR003594">
    <property type="entry name" value="HATPase_dom"/>
</dbReference>
<feature type="domain" description="HAMP" evidence="17">
    <location>
        <begin position="179"/>
        <end position="231"/>
    </location>
</feature>
<keyword evidence="4" id="KW-1003">Cell membrane</keyword>
<dbReference type="InterPro" id="IPR050980">
    <property type="entry name" value="2C_sensor_his_kinase"/>
</dbReference>
<gene>
    <name evidence="18" type="ORF">FHS81_001704</name>
</gene>
<dbReference type="SUPFAM" id="SSF55874">
    <property type="entry name" value="ATPase domain of HSP90 chaperone/DNA topoisomerase II/histidine kinase"/>
    <property type="match status" value="1"/>
</dbReference>
<dbReference type="EC" id="2.7.13.3" evidence="3"/>
<dbReference type="InterPro" id="IPR005467">
    <property type="entry name" value="His_kinase_dom"/>
</dbReference>
<evidence type="ECO:0000256" key="5">
    <source>
        <dbReference type="ARBA" id="ARBA00022519"/>
    </source>
</evidence>
<keyword evidence="12 15" id="KW-1133">Transmembrane helix</keyword>
<dbReference type="PANTHER" id="PTHR44936">
    <property type="entry name" value="SENSOR PROTEIN CREC"/>
    <property type="match status" value="1"/>
</dbReference>
<evidence type="ECO:0000256" key="10">
    <source>
        <dbReference type="ARBA" id="ARBA00022777"/>
    </source>
</evidence>
<evidence type="ECO:0000256" key="7">
    <source>
        <dbReference type="ARBA" id="ARBA00022679"/>
    </source>
</evidence>
<keyword evidence="10 18" id="KW-0418">Kinase</keyword>
<sequence length="449" mass="49266">MMAWLVSALNPRRIAGQITLLVIASVVLSQILISVAFFLLLPPPREMDRERRDAELALVVDIVGDVAKGAPSAPASELLAGRYPWLAVSTELPSWATVAVTNDAAAAPILSSRDDVTMYRRDKQTGPRSDFALRFDNGMVLVASGLPDIPPGPPVGARLVVMFGFLAPMLAVMTFWAVTVLTAPLRRFTEAAESFDVNREHKPLREQGPDEIRRAAKAFNSMRDRIKELIDERTQMLLAVSHDLRTPITRLRLRTAFIADETARAQMERDLDQMNAMLRSALSLIRDERNDPALSPIDVASISQTVTDEFVELGHAVSYEGPDRLVCPGRFDDMHRVLTNLVDNAVRYAGSVVIRLRYGDNGGIVLTVEDDGPGIPEACRETVLKPFVRVEDERPMRPGQGFGLGLSIVRSLVRAQGGRLSLHDNTPHGLVVRIDLPQLPAHSSGPGNS</sequence>
<dbReference type="PRINTS" id="PR00344">
    <property type="entry name" value="BCTRLSENSOR"/>
</dbReference>
<keyword evidence="5" id="KW-0997">Cell inner membrane</keyword>
<dbReference type="InterPro" id="IPR003660">
    <property type="entry name" value="HAMP_dom"/>
</dbReference>
<dbReference type="CDD" id="cd00082">
    <property type="entry name" value="HisKA"/>
    <property type="match status" value="1"/>
</dbReference>
<dbReference type="EMBL" id="JACICC010000003">
    <property type="protein sequence ID" value="MBB3809622.1"/>
    <property type="molecule type" value="Genomic_DNA"/>
</dbReference>
<feature type="transmembrane region" description="Helical" evidence="15">
    <location>
        <begin position="20"/>
        <end position="41"/>
    </location>
</feature>
<evidence type="ECO:0000313" key="19">
    <source>
        <dbReference type="Proteomes" id="UP000537592"/>
    </source>
</evidence>
<keyword evidence="8 15" id="KW-0812">Transmembrane</keyword>
<evidence type="ECO:0000256" key="2">
    <source>
        <dbReference type="ARBA" id="ARBA00004429"/>
    </source>
</evidence>
<evidence type="ECO:0000313" key="18">
    <source>
        <dbReference type="EMBL" id="MBB3809622.1"/>
    </source>
</evidence>
<evidence type="ECO:0000256" key="8">
    <source>
        <dbReference type="ARBA" id="ARBA00022692"/>
    </source>
</evidence>
<name>A0A7W5Z3W5_9HYPH</name>
<dbReference type="RefSeq" id="WP_183751846.1">
    <property type="nucleotide sequence ID" value="NZ_JACICC010000003.1"/>
</dbReference>
<evidence type="ECO:0000256" key="13">
    <source>
        <dbReference type="ARBA" id="ARBA00023012"/>
    </source>
</evidence>
<dbReference type="PROSITE" id="PS50885">
    <property type="entry name" value="HAMP"/>
    <property type="match status" value="1"/>
</dbReference>
<dbReference type="InterPro" id="IPR004358">
    <property type="entry name" value="Sig_transdc_His_kin-like_C"/>
</dbReference>
<dbReference type="SUPFAM" id="SSF47384">
    <property type="entry name" value="Homodimeric domain of signal transducing histidine kinase"/>
    <property type="match status" value="1"/>
</dbReference>
<dbReference type="InterPro" id="IPR036890">
    <property type="entry name" value="HATPase_C_sf"/>
</dbReference>
<comment type="subcellular location">
    <subcellularLocation>
        <location evidence="2">Cell inner membrane</location>
        <topology evidence="2">Multi-pass membrane protein</topology>
    </subcellularLocation>
</comment>
<dbReference type="SMART" id="SM00387">
    <property type="entry name" value="HATPase_c"/>
    <property type="match status" value="1"/>
</dbReference>
<evidence type="ECO:0000256" key="9">
    <source>
        <dbReference type="ARBA" id="ARBA00022741"/>
    </source>
</evidence>
<dbReference type="AlphaFoldDB" id="A0A7W5Z3W5"/>
<dbReference type="GO" id="GO:0005524">
    <property type="term" value="F:ATP binding"/>
    <property type="evidence" value="ECO:0007669"/>
    <property type="project" value="UniProtKB-KW"/>
</dbReference>
<evidence type="ECO:0000259" key="17">
    <source>
        <dbReference type="PROSITE" id="PS50885"/>
    </source>
</evidence>
<comment type="catalytic activity">
    <reaction evidence="1">
        <text>ATP + protein L-histidine = ADP + protein N-phospho-L-histidine.</text>
        <dbReference type="EC" id="2.7.13.3"/>
    </reaction>
</comment>
<protein>
    <recommendedName>
        <fullName evidence="3">histidine kinase</fullName>
        <ecNumber evidence="3">2.7.13.3</ecNumber>
    </recommendedName>
</protein>
<evidence type="ECO:0000256" key="15">
    <source>
        <dbReference type="SAM" id="Phobius"/>
    </source>
</evidence>
<dbReference type="CDD" id="cd06225">
    <property type="entry name" value="HAMP"/>
    <property type="match status" value="1"/>
</dbReference>
<keyword evidence="7" id="KW-0808">Transferase</keyword>
<keyword evidence="9" id="KW-0547">Nucleotide-binding</keyword>
<dbReference type="SMART" id="SM00304">
    <property type="entry name" value="HAMP"/>
    <property type="match status" value="1"/>
</dbReference>
<keyword evidence="19" id="KW-1185">Reference proteome</keyword>
<evidence type="ECO:0000256" key="6">
    <source>
        <dbReference type="ARBA" id="ARBA00022553"/>
    </source>
</evidence>
<accession>A0A7W5Z3W5</accession>
<dbReference type="Pfam" id="PF00672">
    <property type="entry name" value="HAMP"/>
    <property type="match status" value="1"/>
</dbReference>
<dbReference type="Gene3D" id="1.10.287.130">
    <property type="match status" value="1"/>
</dbReference>
<feature type="transmembrane region" description="Helical" evidence="15">
    <location>
        <begin position="159"/>
        <end position="178"/>
    </location>
</feature>
<evidence type="ECO:0000259" key="16">
    <source>
        <dbReference type="PROSITE" id="PS50109"/>
    </source>
</evidence>
<keyword evidence="13" id="KW-0902">Two-component regulatory system</keyword>
<proteinExistence type="predicted"/>
<dbReference type="InterPro" id="IPR036097">
    <property type="entry name" value="HisK_dim/P_sf"/>
</dbReference>
<evidence type="ECO:0000256" key="12">
    <source>
        <dbReference type="ARBA" id="ARBA00022989"/>
    </source>
</evidence>
<evidence type="ECO:0000256" key="3">
    <source>
        <dbReference type="ARBA" id="ARBA00012438"/>
    </source>
</evidence>
<dbReference type="CDD" id="cd00075">
    <property type="entry name" value="HATPase"/>
    <property type="match status" value="1"/>
</dbReference>
<dbReference type="PANTHER" id="PTHR44936:SF5">
    <property type="entry name" value="SENSOR HISTIDINE KINASE ENVZ"/>
    <property type="match status" value="1"/>
</dbReference>
<feature type="domain" description="Histidine kinase" evidence="16">
    <location>
        <begin position="239"/>
        <end position="440"/>
    </location>
</feature>
<dbReference type="SMART" id="SM00388">
    <property type="entry name" value="HisKA"/>
    <property type="match status" value="1"/>
</dbReference>
<evidence type="ECO:0000256" key="11">
    <source>
        <dbReference type="ARBA" id="ARBA00022840"/>
    </source>
</evidence>
<evidence type="ECO:0000256" key="4">
    <source>
        <dbReference type="ARBA" id="ARBA00022475"/>
    </source>
</evidence>
<dbReference type="GO" id="GO:0005886">
    <property type="term" value="C:plasma membrane"/>
    <property type="evidence" value="ECO:0007669"/>
    <property type="project" value="UniProtKB-SubCell"/>
</dbReference>
<dbReference type="Proteomes" id="UP000537592">
    <property type="component" value="Unassembled WGS sequence"/>
</dbReference>
<dbReference type="PROSITE" id="PS50109">
    <property type="entry name" value="HIS_KIN"/>
    <property type="match status" value="1"/>
</dbReference>
<dbReference type="GO" id="GO:0000155">
    <property type="term" value="F:phosphorelay sensor kinase activity"/>
    <property type="evidence" value="ECO:0007669"/>
    <property type="project" value="InterPro"/>
</dbReference>
<evidence type="ECO:0000256" key="14">
    <source>
        <dbReference type="ARBA" id="ARBA00023136"/>
    </source>
</evidence>
<reference evidence="18 19" key="1">
    <citation type="submission" date="2020-08" db="EMBL/GenBank/DDBJ databases">
        <title>Genomic Encyclopedia of Type Strains, Phase IV (KMG-IV): sequencing the most valuable type-strain genomes for metagenomic binning, comparative biology and taxonomic classification.</title>
        <authorList>
            <person name="Goeker M."/>
        </authorList>
    </citation>
    <scope>NUCLEOTIDE SEQUENCE [LARGE SCALE GENOMIC DNA]</scope>
    <source>
        <strain evidence="18 19">DSM 28760</strain>
    </source>
</reference>
<dbReference type="Gene3D" id="3.30.565.10">
    <property type="entry name" value="Histidine kinase-like ATPase, C-terminal domain"/>
    <property type="match status" value="1"/>
</dbReference>
<evidence type="ECO:0000256" key="1">
    <source>
        <dbReference type="ARBA" id="ARBA00000085"/>
    </source>
</evidence>
<dbReference type="InterPro" id="IPR003661">
    <property type="entry name" value="HisK_dim/P_dom"/>
</dbReference>
<keyword evidence="6" id="KW-0597">Phosphoprotein</keyword>
<organism evidence="18 19">
    <name type="scientific">Pseudochelatococcus contaminans</name>
    <dbReference type="NCBI Taxonomy" id="1538103"/>
    <lineage>
        <taxon>Bacteria</taxon>
        <taxon>Pseudomonadati</taxon>
        <taxon>Pseudomonadota</taxon>
        <taxon>Alphaproteobacteria</taxon>
        <taxon>Hyphomicrobiales</taxon>
        <taxon>Chelatococcaceae</taxon>
        <taxon>Pseudochelatococcus</taxon>
    </lineage>
</organism>
<comment type="caution">
    <text evidence="18">The sequence shown here is derived from an EMBL/GenBank/DDBJ whole genome shotgun (WGS) entry which is preliminary data.</text>
</comment>
<keyword evidence="14 15" id="KW-0472">Membrane</keyword>
<dbReference type="Pfam" id="PF02518">
    <property type="entry name" value="HATPase_c"/>
    <property type="match status" value="1"/>
</dbReference>
<keyword evidence="11" id="KW-0067">ATP-binding</keyword>